<dbReference type="InterPro" id="IPR024026">
    <property type="entry name" value="3'-RNA_MeTfrase_Hen1_bac"/>
</dbReference>
<evidence type="ECO:0000256" key="3">
    <source>
        <dbReference type="ARBA" id="ARBA00021330"/>
    </source>
</evidence>
<keyword evidence="8" id="KW-0460">Magnesium</keyword>
<keyword evidence="4" id="KW-0489">Methyltransferase</keyword>
<dbReference type="Gene3D" id="3.40.50.150">
    <property type="entry name" value="Vaccinia Virus protein VP39"/>
    <property type="match status" value="1"/>
</dbReference>
<dbReference type="RefSeq" id="WP_290289050.1">
    <property type="nucleotide sequence ID" value="NZ_CP047211.1"/>
</dbReference>
<dbReference type="EMBL" id="JBHRZN010000002">
    <property type="protein sequence ID" value="MFC3849886.1"/>
    <property type="molecule type" value="Genomic_DNA"/>
</dbReference>
<protein>
    <recommendedName>
        <fullName evidence="3">Small RNA 2'-O-methyltransferase</fullName>
        <ecNumber evidence="11">2.1.1.386</ecNumber>
    </recommendedName>
</protein>
<keyword evidence="5" id="KW-0808">Transferase</keyword>
<dbReference type="InterPro" id="IPR026610">
    <property type="entry name" value="Hen1"/>
</dbReference>
<dbReference type="CDD" id="cd02440">
    <property type="entry name" value="AdoMet_MTases"/>
    <property type="match status" value="1"/>
</dbReference>
<name>A0ABV7ZR67_9CORY</name>
<keyword evidence="16" id="KW-1185">Reference proteome</keyword>
<evidence type="ECO:0000256" key="9">
    <source>
        <dbReference type="ARBA" id="ARBA00022884"/>
    </source>
</evidence>
<dbReference type="PANTHER" id="PTHR21404:SF3">
    <property type="entry name" value="SMALL RNA 2'-O-METHYLTRANSFERASE"/>
    <property type="match status" value="1"/>
</dbReference>
<accession>A0ABV7ZR67</accession>
<sequence length="493" mass="52676">MHFELTVHADPDAGFPVATDAGFLLGKHPQRVNSFTLPFGIATVAAPHADDDRLRIAMWVDVSPADEIKDKRSRARELATSGYVSSRPHVAGSLMSTALSRVFRSAMAGADGVSAEYAGLAETPLPLELTVAAVGSPELAKAMFSPMGWRVRVESSPADERFPEWGDAPTAVLRLSGRSTIASAISQLYVLLPVLEGRKHFWVGPEEAEKMASFGGGWLAGHPELDTILFRGLARQRELVDEARRRLGAGEKAGDRPTNLTNGAAGGDGEAGTAGTNPHRLRDDRIDAITAAIDDLGAQSVLEIGCGEGRILAAIAGRPSVRHVVGIDPAPVVLERAKNKLGIDEEPDRWGAPIELGHGSALLCDTRFPGKDAIVFSEVLEHLDPIRWPEAEQAIWGHARPRAVIVTTPNAEYNVNYPGLAPGEKRHPDHRVELDREGFARWCGKVADAHGYSVDIGGTGKLDAATGHESQVAVFTRTATTTTDCAPEKGPTE</sequence>
<keyword evidence="10" id="KW-0943">RNA-mediated gene silencing</keyword>
<evidence type="ECO:0000256" key="2">
    <source>
        <dbReference type="ARBA" id="ARBA00009026"/>
    </source>
</evidence>
<dbReference type="SUPFAM" id="SSF53335">
    <property type="entry name" value="S-adenosyl-L-methionine-dependent methyltransferases"/>
    <property type="match status" value="1"/>
</dbReference>
<comment type="similarity">
    <text evidence="2">Belongs to the methyltransferase superfamily. HEN1 family.</text>
</comment>
<evidence type="ECO:0000313" key="15">
    <source>
        <dbReference type="EMBL" id="MFC3849886.1"/>
    </source>
</evidence>
<dbReference type="Gene3D" id="3.30.1610.20">
    <property type="entry name" value="Hen1, N-terminal domain"/>
    <property type="match status" value="1"/>
</dbReference>
<dbReference type="InterPro" id="IPR029063">
    <property type="entry name" value="SAM-dependent_MTases_sf"/>
</dbReference>
<feature type="region of interest" description="Disordered" evidence="13">
    <location>
        <begin position="246"/>
        <end position="280"/>
    </location>
</feature>
<dbReference type="InterPro" id="IPR024740">
    <property type="entry name" value="Hen1_N"/>
</dbReference>
<organism evidence="15 16">
    <name type="scientific">Corynebacterium hansenii</name>
    <dbReference type="NCBI Taxonomy" id="394964"/>
    <lineage>
        <taxon>Bacteria</taxon>
        <taxon>Bacillati</taxon>
        <taxon>Actinomycetota</taxon>
        <taxon>Actinomycetes</taxon>
        <taxon>Mycobacteriales</taxon>
        <taxon>Corynebacteriaceae</taxon>
        <taxon>Corynebacterium</taxon>
    </lineage>
</organism>
<evidence type="ECO:0000256" key="6">
    <source>
        <dbReference type="ARBA" id="ARBA00022691"/>
    </source>
</evidence>
<gene>
    <name evidence="15" type="ORF">ACFORJ_06870</name>
</gene>
<evidence type="ECO:0000256" key="8">
    <source>
        <dbReference type="ARBA" id="ARBA00022842"/>
    </source>
</evidence>
<proteinExistence type="inferred from homology"/>
<evidence type="ECO:0000256" key="4">
    <source>
        <dbReference type="ARBA" id="ARBA00022603"/>
    </source>
</evidence>
<evidence type="ECO:0000256" key="5">
    <source>
        <dbReference type="ARBA" id="ARBA00022679"/>
    </source>
</evidence>
<dbReference type="NCBIfam" id="TIGR04074">
    <property type="entry name" value="bacter_Hen1"/>
    <property type="match status" value="1"/>
</dbReference>
<comment type="caution">
    <text evidence="15">The sequence shown here is derived from an EMBL/GenBank/DDBJ whole genome shotgun (WGS) entry which is preliminary data.</text>
</comment>
<evidence type="ECO:0000256" key="12">
    <source>
        <dbReference type="ARBA" id="ARBA00048418"/>
    </source>
</evidence>
<comment type="cofactor">
    <cofactor evidence="1">
        <name>Mg(2+)</name>
        <dbReference type="ChEBI" id="CHEBI:18420"/>
    </cofactor>
</comment>
<keyword evidence="7" id="KW-0479">Metal-binding</keyword>
<dbReference type="Proteomes" id="UP001595751">
    <property type="component" value="Unassembled WGS sequence"/>
</dbReference>
<evidence type="ECO:0000259" key="14">
    <source>
        <dbReference type="Pfam" id="PF12623"/>
    </source>
</evidence>
<reference evidence="16" key="1">
    <citation type="journal article" date="2019" name="Int. J. Syst. Evol. Microbiol.">
        <title>The Global Catalogue of Microorganisms (GCM) 10K type strain sequencing project: providing services to taxonomists for standard genome sequencing and annotation.</title>
        <authorList>
            <consortium name="The Broad Institute Genomics Platform"/>
            <consortium name="The Broad Institute Genome Sequencing Center for Infectious Disease"/>
            <person name="Wu L."/>
            <person name="Ma J."/>
        </authorList>
    </citation>
    <scope>NUCLEOTIDE SEQUENCE [LARGE SCALE GENOMIC DNA]</scope>
    <source>
        <strain evidence="16">CCUG 53252</strain>
    </source>
</reference>
<feature type="domain" description="Hen1 N-terminal" evidence="14">
    <location>
        <begin position="18"/>
        <end position="247"/>
    </location>
</feature>
<keyword evidence="6" id="KW-0949">S-adenosyl-L-methionine</keyword>
<dbReference type="Pfam" id="PF13489">
    <property type="entry name" value="Methyltransf_23"/>
    <property type="match status" value="1"/>
</dbReference>
<dbReference type="Pfam" id="PF12623">
    <property type="entry name" value="Hen1_L"/>
    <property type="match status" value="1"/>
</dbReference>
<dbReference type="EC" id="2.1.1.386" evidence="11"/>
<evidence type="ECO:0000256" key="7">
    <source>
        <dbReference type="ARBA" id="ARBA00022723"/>
    </source>
</evidence>
<feature type="compositionally biased region" description="Basic and acidic residues" evidence="13">
    <location>
        <begin position="246"/>
        <end position="255"/>
    </location>
</feature>
<evidence type="ECO:0000256" key="1">
    <source>
        <dbReference type="ARBA" id="ARBA00001946"/>
    </source>
</evidence>
<dbReference type="InterPro" id="IPR038546">
    <property type="entry name" value="Hen1_N_sf"/>
</dbReference>
<evidence type="ECO:0000256" key="11">
    <source>
        <dbReference type="ARBA" id="ARBA00035025"/>
    </source>
</evidence>
<evidence type="ECO:0000313" key="16">
    <source>
        <dbReference type="Proteomes" id="UP001595751"/>
    </source>
</evidence>
<comment type="catalytic activity">
    <reaction evidence="12">
        <text>small RNA 3'-end nucleotide + S-adenosyl-L-methionine = small RNA 3'-end 2'-O-methylnucleotide + S-adenosyl-L-homocysteine + H(+)</text>
        <dbReference type="Rhea" id="RHEA:37887"/>
        <dbReference type="Rhea" id="RHEA-COMP:10415"/>
        <dbReference type="Rhea" id="RHEA-COMP:10416"/>
        <dbReference type="ChEBI" id="CHEBI:15378"/>
        <dbReference type="ChEBI" id="CHEBI:57856"/>
        <dbReference type="ChEBI" id="CHEBI:59789"/>
        <dbReference type="ChEBI" id="CHEBI:74896"/>
        <dbReference type="ChEBI" id="CHEBI:74898"/>
        <dbReference type="EC" id="2.1.1.386"/>
    </reaction>
</comment>
<evidence type="ECO:0000256" key="10">
    <source>
        <dbReference type="ARBA" id="ARBA00023158"/>
    </source>
</evidence>
<dbReference type="PANTHER" id="PTHR21404">
    <property type="entry name" value="HEN1"/>
    <property type="match status" value="1"/>
</dbReference>
<keyword evidence="9" id="KW-0694">RNA-binding</keyword>
<evidence type="ECO:0000256" key="13">
    <source>
        <dbReference type="SAM" id="MobiDB-lite"/>
    </source>
</evidence>